<name>A0ABV2RD23_9CAUL</name>
<keyword evidence="10 12" id="KW-0131">Cell cycle</keyword>
<keyword evidence="6 10" id="KW-0143">Chaperone</keyword>
<comment type="subcellular location">
    <subcellularLocation>
        <location evidence="10">Cytoplasm</location>
    </subcellularLocation>
    <text evidence="10">About half TF is bound to the ribosome near the polypeptide exit tunnel while the other half is free in the cytoplasm.</text>
</comment>
<dbReference type="InterPro" id="IPR001179">
    <property type="entry name" value="PPIase_FKBP_dom"/>
</dbReference>
<comment type="catalytic activity">
    <reaction evidence="1 10 11">
        <text>[protein]-peptidylproline (omega=180) = [protein]-peptidylproline (omega=0)</text>
        <dbReference type="Rhea" id="RHEA:16237"/>
        <dbReference type="Rhea" id="RHEA-COMP:10747"/>
        <dbReference type="Rhea" id="RHEA-COMP:10748"/>
        <dbReference type="ChEBI" id="CHEBI:83833"/>
        <dbReference type="ChEBI" id="CHEBI:83834"/>
        <dbReference type="EC" id="5.2.1.8"/>
    </reaction>
</comment>
<dbReference type="InterPro" id="IPR037041">
    <property type="entry name" value="Trigger_fac_C_sf"/>
</dbReference>
<protein>
    <recommendedName>
        <fullName evidence="4 10">Trigger factor</fullName>
        <shortName evidence="10">TF</shortName>
        <ecNumber evidence="3 10">5.2.1.8</ecNumber>
    </recommendedName>
    <alternativeName>
        <fullName evidence="9 10">PPIase</fullName>
    </alternativeName>
</protein>
<dbReference type="Pfam" id="PF05698">
    <property type="entry name" value="Trigger_C"/>
    <property type="match status" value="1"/>
</dbReference>
<dbReference type="PIRSF" id="PIRSF003095">
    <property type="entry name" value="Trigger_factor"/>
    <property type="match status" value="1"/>
</dbReference>
<dbReference type="InterPro" id="IPR036611">
    <property type="entry name" value="Trigger_fac_ribosome-bd_sf"/>
</dbReference>
<keyword evidence="7 10" id="KW-0413">Isomerase</keyword>
<evidence type="ECO:0000256" key="1">
    <source>
        <dbReference type="ARBA" id="ARBA00000971"/>
    </source>
</evidence>
<dbReference type="InterPro" id="IPR008880">
    <property type="entry name" value="Trigger_fac_C"/>
</dbReference>
<evidence type="ECO:0000256" key="8">
    <source>
        <dbReference type="ARBA" id="ARBA00024849"/>
    </source>
</evidence>
<dbReference type="PANTHER" id="PTHR30560:SF3">
    <property type="entry name" value="TRIGGER FACTOR-LIKE PROTEIN TIG, CHLOROPLASTIC"/>
    <property type="match status" value="1"/>
</dbReference>
<evidence type="ECO:0000256" key="5">
    <source>
        <dbReference type="ARBA" id="ARBA00023110"/>
    </source>
</evidence>
<evidence type="ECO:0000256" key="4">
    <source>
        <dbReference type="ARBA" id="ARBA00016902"/>
    </source>
</evidence>
<keyword evidence="15" id="KW-1185">Reference proteome</keyword>
<comment type="function">
    <text evidence="8 10">Involved in protein export. Acts as a chaperone by maintaining the newly synthesized protein in an open conformation. Functions as a peptidyl-prolyl cis-trans isomerase.</text>
</comment>
<dbReference type="Gene3D" id="1.10.3120.10">
    <property type="entry name" value="Trigger factor, C-terminal domain"/>
    <property type="match status" value="1"/>
</dbReference>
<evidence type="ECO:0000256" key="9">
    <source>
        <dbReference type="ARBA" id="ARBA00029986"/>
    </source>
</evidence>
<dbReference type="Gene3D" id="3.10.50.40">
    <property type="match status" value="1"/>
</dbReference>
<dbReference type="InterPro" id="IPR027304">
    <property type="entry name" value="Trigger_fact/SurA_dom_sf"/>
</dbReference>
<organism evidence="14 15">
    <name type="scientific">Brevundimonas faecalis</name>
    <dbReference type="NCBI Taxonomy" id="947378"/>
    <lineage>
        <taxon>Bacteria</taxon>
        <taxon>Pseudomonadati</taxon>
        <taxon>Pseudomonadota</taxon>
        <taxon>Alphaproteobacteria</taxon>
        <taxon>Caulobacterales</taxon>
        <taxon>Caulobacteraceae</taxon>
        <taxon>Brevundimonas</taxon>
    </lineage>
</organism>
<dbReference type="InterPro" id="IPR008881">
    <property type="entry name" value="Trigger_fac_ribosome-bd_bac"/>
</dbReference>
<dbReference type="SUPFAM" id="SSF109998">
    <property type="entry name" value="Triger factor/SurA peptide-binding domain-like"/>
    <property type="match status" value="1"/>
</dbReference>
<keyword evidence="10 12" id="KW-0132">Cell division</keyword>
<evidence type="ECO:0000259" key="13">
    <source>
        <dbReference type="PROSITE" id="PS50059"/>
    </source>
</evidence>
<dbReference type="EC" id="5.2.1.8" evidence="3 10"/>
<dbReference type="InterPro" id="IPR046357">
    <property type="entry name" value="PPIase_dom_sf"/>
</dbReference>
<dbReference type="SUPFAM" id="SSF54534">
    <property type="entry name" value="FKBP-like"/>
    <property type="match status" value="1"/>
</dbReference>
<sequence>MTFAPLLDIRAGFEAPLLKGAALLLYPPRAFWASPQSVRYPTMQVVEKSNEGLSRVIAVTIPVAELNEKLEARIKEVAPQMKLKGFRPGKVPAAHVKKTFGRDFMGEIINASLNETSQGALDELKIRPAAPAEMKLVSDMDKVIAGQEDLAYEMALEIMPEFTPVDPKTLKLDRPTYTASDEDLDEALKELASQAKTYEDKKGKTVKAAEGDQLTIDFVGKLDGEVFEGGSAEDADLVIGSNRFIPGFEEQLKGAKVGEEKTIEVTFPEEYQAKNLAGKAATFDIKVKAIKAEAEAKIDDEFATRIGLESLDKLKELLKANLDQQYAGAARFKLKRALLDQLDEAHDFPLPPKMVEAEFEGIWAQVSADKDAGRLPEDDAKKSEDELKAEYKKIAERRVRLGLVLAEIGRANNVGVSDQELSNAIMAEARNYPGQERMVLDFYRQNPNAAAQLRAPIYEEKVVDLIVGVAEVKDTPISKEELLKEEDEG</sequence>
<comment type="domain">
    <text evidence="10">Consists of 3 domains; the N-terminus binds the ribosome, the middle domain has PPIase activity, while the C-terminus has intrinsic chaperone activity on its own.</text>
</comment>
<comment type="caution">
    <text evidence="14">The sequence shown here is derived from an EMBL/GenBank/DDBJ whole genome shotgun (WGS) entry which is preliminary data.</text>
</comment>
<comment type="similarity">
    <text evidence="2 10 12">Belongs to the FKBP-type PPIase family. Tig subfamily.</text>
</comment>
<dbReference type="NCBIfam" id="TIGR00115">
    <property type="entry name" value="tig"/>
    <property type="match status" value="1"/>
</dbReference>
<accession>A0ABV2RD23</accession>
<evidence type="ECO:0000256" key="10">
    <source>
        <dbReference type="HAMAP-Rule" id="MF_00303"/>
    </source>
</evidence>
<dbReference type="SUPFAM" id="SSF102735">
    <property type="entry name" value="Trigger factor ribosome-binding domain"/>
    <property type="match status" value="1"/>
</dbReference>
<evidence type="ECO:0000313" key="15">
    <source>
        <dbReference type="Proteomes" id="UP001549313"/>
    </source>
</evidence>
<dbReference type="EMBL" id="JBEPTF010000003">
    <property type="protein sequence ID" value="MET4684487.1"/>
    <property type="molecule type" value="Genomic_DNA"/>
</dbReference>
<feature type="domain" description="PPIase FKBP-type" evidence="13">
    <location>
        <begin position="211"/>
        <end position="293"/>
    </location>
</feature>
<dbReference type="Pfam" id="PF05697">
    <property type="entry name" value="Trigger_N"/>
    <property type="match status" value="1"/>
</dbReference>
<keyword evidence="5 10" id="KW-0697">Rotamase</keyword>
<evidence type="ECO:0000256" key="12">
    <source>
        <dbReference type="RuleBase" id="RU003914"/>
    </source>
</evidence>
<reference evidence="14 15" key="1">
    <citation type="submission" date="2024-06" db="EMBL/GenBank/DDBJ databases">
        <title>Sorghum-associated microbial communities from plants grown in Nebraska, USA.</title>
        <authorList>
            <person name="Schachtman D."/>
        </authorList>
    </citation>
    <scope>NUCLEOTIDE SEQUENCE [LARGE SCALE GENOMIC DNA]</scope>
    <source>
        <strain evidence="14 15">2814</strain>
    </source>
</reference>
<evidence type="ECO:0000256" key="2">
    <source>
        <dbReference type="ARBA" id="ARBA00005464"/>
    </source>
</evidence>
<dbReference type="PANTHER" id="PTHR30560">
    <property type="entry name" value="TRIGGER FACTOR CHAPERONE AND PEPTIDYL-PROLYL CIS/TRANS ISOMERASE"/>
    <property type="match status" value="1"/>
</dbReference>
<dbReference type="PROSITE" id="PS50059">
    <property type="entry name" value="FKBP_PPIASE"/>
    <property type="match status" value="1"/>
</dbReference>
<evidence type="ECO:0000256" key="11">
    <source>
        <dbReference type="PROSITE-ProRule" id="PRU00277"/>
    </source>
</evidence>
<evidence type="ECO:0000256" key="7">
    <source>
        <dbReference type="ARBA" id="ARBA00023235"/>
    </source>
</evidence>
<evidence type="ECO:0000256" key="6">
    <source>
        <dbReference type="ARBA" id="ARBA00023186"/>
    </source>
</evidence>
<keyword evidence="10" id="KW-0963">Cytoplasm</keyword>
<dbReference type="InterPro" id="IPR005215">
    <property type="entry name" value="Trig_fac"/>
</dbReference>
<dbReference type="Pfam" id="PF00254">
    <property type="entry name" value="FKBP_C"/>
    <property type="match status" value="1"/>
</dbReference>
<evidence type="ECO:0000313" key="14">
    <source>
        <dbReference type="EMBL" id="MET4684487.1"/>
    </source>
</evidence>
<evidence type="ECO:0000256" key="3">
    <source>
        <dbReference type="ARBA" id="ARBA00013194"/>
    </source>
</evidence>
<dbReference type="Gene3D" id="3.30.70.1050">
    <property type="entry name" value="Trigger factor ribosome-binding domain"/>
    <property type="match status" value="1"/>
</dbReference>
<dbReference type="HAMAP" id="MF_00303">
    <property type="entry name" value="Trigger_factor_Tig"/>
    <property type="match status" value="1"/>
</dbReference>
<dbReference type="Proteomes" id="UP001549313">
    <property type="component" value="Unassembled WGS sequence"/>
</dbReference>
<proteinExistence type="inferred from homology"/>
<gene>
    <name evidence="10" type="primary">tig</name>
    <name evidence="14" type="ORF">ABIE19_002424</name>
</gene>